<keyword evidence="8" id="KW-1185">Reference proteome</keyword>
<evidence type="ECO:0000256" key="5">
    <source>
        <dbReference type="SAM" id="Phobius"/>
    </source>
</evidence>
<dbReference type="PANTHER" id="PTHR37422:SF13">
    <property type="entry name" value="LIPOPOLYSACCHARIDE BIOSYNTHESIS PROTEIN PA4999-RELATED"/>
    <property type="match status" value="1"/>
</dbReference>
<proteinExistence type="predicted"/>
<organism evidence="7 8">
    <name type="scientific">Halobaculum halobium</name>
    <dbReference type="NCBI Taxonomy" id="3032281"/>
    <lineage>
        <taxon>Archaea</taxon>
        <taxon>Methanobacteriati</taxon>
        <taxon>Methanobacteriota</taxon>
        <taxon>Stenosarchaea group</taxon>
        <taxon>Halobacteria</taxon>
        <taxon>Halobacteriales</taxon>
        <taxon>Haloferacaceae</taxon>
        <taxon>Halobaculum</taxon>
    </lineage>
</organism>
<feature type="transmembrane region" description="Helical" evidence="5">
    <location>
        <begin position="228"/>
        <end position="257"/>
    </location>
</feature>
<gene>
    <name evidence="7" type="ORF">ACFQFD_14395</name>
</gene>
<protein>
    <submittedName>
        <fullName evidence="7">O-antigen ligase family protein</fullName>
    </submittedName>
</protein>
<feature type="transmembrane region" description="Helical" evidence="5">
    <location>
        <begin position="143"/>
        <end position="164"/>
    </location>
</feature>
<dbReference type="GeneID" id="81210253"/>
<dbReference type="EMBL" id="JBHSWX010000012">
    <property type="protein sequence ID" value="MFC6787141.1"/>
    <property type="molecule type" value="Genomic_DNA"/>
</dbReference>
<dbReference type="InterPro" id="IPR051533">
    <property type="entry name" value="WaaL-like"/>
</dbReference>
<feature type="transmembrane region" description="Helical" evidence="5">
    <location>
        <begin position="304"/>
        <end position="323"/>
    </location>
</feature>
<name>A0ABD5TEX6_9EURY</name>
<evidence type="ECO:0000256" key="4">
    <source>
        <dbReference type="ARBA" id="ARBA00023136"/>
    </source>
</evidence>
<feature type="transmembrane region" description="Helical" evidence="5">
    <location>
        <begin position="343"/>
        <end position="366"/>
    </location>
</feature>
<feature type="transmembrane region" description="Helical" evidence="5">
    <location>
        <begin position="197"/>
        <end position="216"/>
    </location>
</feature>
<feature type="transmembrane region" description="Helical" evidence="5">
    <location>
        <begin position="114"/>
        <end position="136"/>
    </location>
</feature>
<evidence type="ECO:0000256" key="1">
    <source>
        <dbReference type="ARBA" id="ARBA00004141"/>
    </source>
</evidence>
<dbReference type="Proteomes" id="UP001596443">
    <property type="component" value="Unassembled WGS sequence"/>
</dbReference>
<dbReference type="GO" id="GO:0016874">
    <property type="term" value="F:ligase activity"/>
    <property type="evidence" value="ECO:0007669"/>
    <property type="project" value="UniProtKB-KW"/>
</dbReference>
<evidence type="ECO:0000313" key="8">
    <source>
        <dbReference type="Proteomes" id="UP001596443"/>
    </source>
</evidence>
<feature type="transmembrane region" description="Helical" evidence="5">
    <location>
        <begin position="401"/>
        <end position="418"/>
    </location>
</feature>
<reference evidence="7 8" key="1">
    <citation type="journal article" date="2019" name="Int. J. Syst. Evol. Microbiol.">
        <title>The Global Catalogue of Microorganisms (GCM) 10K type strain sequencing project: providing services to taxonomists for standard genome sequencing and annotation.</title>
        <authorList>
            <consortium name="The Broad Institute Genomics Platform"/>
            <consortium name="The Broad Institute Genome Sequencing Center for Infectious Disease"/>
            <person name="Wu L."/>
            <person name="Ma J."/>
        </authorList>
    </citation>
    <scope>NUCLEOTIDE SEQUENCE [LARGE SCALE GENOMIC DNA]</scope>
    <source>
        <strain evidence="7 8">SYNS20</strain>
    </source>
</reference>
<feature type="transmembrane region" description="Helical" evidence="5">
    <location>
        <begin position="269"/>
        <end position="292"/>
    </location>
</feature>
<evidence type="ECO:0000313" key="7">
    <source>
        <dbReference type="EMBL" id="MFC6787141.1"/>
    </source>
</evidence>
<dbReference type="RefSeq" id="WP_284061324.1">
    <property type="nucleotide sequence ID" value="NZ_CP126158.1"/>
</dbReference>
<dbReference type="InterPro" id="IPR007016">
    <property type="entry name" value="O-antigen_ligase-rel_domated"/>
</dbReference>
<comment type="subcellular location">
    <subcellularLocation>
        <location evidence="1">Membrane</location>
        <topology evidence="1">Multi-pass membrane protein</topology>
    </subcellularLocation>
</comment>
<dbReference type="AlphaFoldDB" id="A0ABD5TEX6"/>
<feature type="domain" description="O-antigen ligase-related" evidence="6">
    <location>
        <begin position="231"/>
        <end position="359"/>
    </location>
</feature>
<feature type="transmembrane region" description="Helical" evidence="5">
    <location>
        <begin position="59"/>
        <end position="77"/>
    </location>
</feature>
<dbReference type="PANTHER" id="PTHR37422">
    <property type="entry name" value="TEICHURONIC ACID BIOSYNTHESIS PROTEIN TUAE"/>
    <property type="match status" value="1"/>
</dbReference>
<keyword evidence="4 5" id="KW-0472">Membrane</keyword>
<dbReference type="Pfam" id="PF04932">
    <property type="entry name" value="Wzy_C"/>
    <property type="match status" value="1"/>
</dbReference>
<keyword evidence="7" id="KW-0436">Ligase</keyword>
<evidence type="ECO:0000256" key="2">
    <source>
        <dbReference type="ARBA" id="ARBA00022692"/>
    </source>
</evidence>
<accession>A0ABD5TEX6</accession>
<feature type="transmembrane region" description="Helical" evidence="5">
    <location>
        <begin position="89"/>
        <end position="108"/>
    </location>
</feature>
<dbReference type="GO" id="GO:0016020">
    <property type="term" value="C:membrane"/>
    <property type="evidence" value="ECO:0007669"/>
    <property type="project" value="UniProtKB-SubCell"/>
</dbReference>
<evidence type="ECO:0000256" key="3">
    <source>
        <dbReference type="ARBA" id="ARBA00022989"/>
    </source>
</evidence>
<feature type="transmembrane region" description="Helical" evidence="5">
    <location>
        <begin position="33"/>
        <end position="53"/>
    </location>
</feature>
<keyword evidence="2 5" id="KW-0812">Transmembrane</keyword>
<evidence type="ECO:0000259" key="6">
    <source>
        <dbReference type="Pfam" id="PF04932"/>
    </source>
</evidence>
<feature type="transmembrane region" description="Helical" evidence="5">
    <location>
        <begin position="378"/>
        <end position="395"/>
    </location>
</feature>
<keyword evidence="3 5" id="KW-1133">Transmembrane helix</keyword>
<sequence>MTSEASSESTAESDPAFNCLSTNSIRRIRLQKLAVVVLITFLLALPVEGLTTFSVGRLSFADLALLITAAIVGLAALTDGPLVIPRPLVGDIVIFGVFVGLAVVATFVSGSADALAVLKLYTKFFLTYALVAYIIAMLPATRAIVAAVVGAAVLAAGVAVTQSVTGVPAGIGRLLPGRSVAGFNLPFDRSAGPYGTYGRYGMLVNTGLAVALVAAGRSNQRRWFAASAIGVLLVGVLVSQSRATWMAAGVVIGLIAFRRITERYSLADLVAVVIVTALLTGPLAVLLARFLVAIEPATVFERIRVYRFALVVIADNLVLGVGFDGFRPLATPVGIDVAVHNLFLEIAVTTGLTGLALFLALFCRVARRGTQLLKNGDNILASAAPFALAAVILEAQFFRGVYSYELWIVFAVASGMFLRQTDHNDQNV</sequence>
<comment type="caution">
    <text evidence="7">The sequence shown here is derived from an EMBL/GenBank/DDBJ whole genome shotgun (WGS) entry which is preliminary data.</text>
</comment>